<dbReference type="EMBL" id="BDJL01000087">
    <property type="protein sequence ID" value="GAV25831.1"/>
    <property type="molecule type" value="Genomic_DNA"/>
</dbReference>
<reference evidence="2" key="1">
    <citation type="submission" date="2016-12" db="EMBL/GenBank/DDBJ databases">
        <title>Draft Genome Sequences od Carboxydothermus pertinax and islandicus, Hydrogenogenic Carboxydotrophic Bacteria.</title>
        <authorList>
            <person name="Fukuyama Y."/>
            <person name="Ohmae K."/>
            <person name="Yoneda Y."/>
            <person name="Yoshida T."/>
            <person name="Sako Y."/>
        </authorList>
    </citation>
    <scope>NUCLEOTIDE SEQUENCE [LARGE SCALE GENOMIC DNA]</scope>
    <source>
        <strain evidence="2">SET</strain>
    </source>
</reference>
<gene>
    <name evidence="1" type="ORF">ciss_17640</name>
</gene>
<protein>
    <submittedName>
        <fullName evidence="1">Uncharacterized protein</fullName>
    </submittedName>
</protein>
<organism evidence="1 2">
    <name type="scientific">Carboxydothermus islandicus</name>
    <dbReference type="NCBI Taxonomy" id="661089"/>
    <lineage>
        <taxon>Bacteria</taxon>
        <taxon>Bacillati</taxon>
        <taxon>Bacillota</taxon>
        <taxon>Clostridia</taxon>
        <taxon>Thermoanaerobacterales</taxon>
        <taxon>Thermoanaerobacteraceae</taxon>
        <taxon>Carboxydothermus</taxon>
    </lineage>
</organism>
<evidence type="ECO:0000313" key="1">
    <source>
        <dbReference type="EMBL" id="GAV25831.1"/>
    </source>
</evidence>
<proteinExistence type="predicted"/>
<evidence type="ECO:0000313" key="2">
    <source>
        <dbReference type="Proteomes" id="UP000187338"/>
    </source>
</evidence>
<dbReference type="AlphaFoldDB" id="A0A1L8D432"/>
<dbReference type="Proteomes" id="UP000187338">
    <property type="component" value="Unassembled WGS sequence"/>
</dbReference>
<accession>A0A1L8D432</accession>
<keyword evidence="2" id="KW-1185">Reference proteome</keyword>
<feature type="non-terminal residue" evidence="1">
    <location>
        <position position="23"/>
    </location>
</feature>
<sequence length="23" mass="2876">MTQKDRLSARLEKRVQACREWDR</sequence>
<name>A0A1L8D432_9THEO</name>
<comment type="caution">
    <text evidence="1">The sequence shown here is derived from an EMBL/GenBank/DDBJ whole genome shotgun (WGS) entry which is preliminary data.</text>
</comment>